<evidence type="ECO:0000256" key="1">
    <source>
        <dbReference type="SAM" id="MobiDB-lite"/>
    </source>
</evidence>
<accession>A0A0A2YK46</accession>
<dbReference type="Gene3D" id="2.40.128.130">
    <property type="entry name" value="Autotransporter beta-domain"/>
    <property type="match status" value="1"/>
</dbReference>
<comment type="caution">
    <text evidence="3">The sequence shown here is derived from an EMBL/GenBank/DDBJ whole genome shotgun (WGS) entry which is preliminary data.</text>
</comment>
<proteinExistence type="predicted"/>
<protein>
    <recommendedName>
        <fullName evidence="2">Autotransporter domain-containing protein</fullName>
    </recommendedName>
</protein>
<feature type="region of interest" description="Disordered" evidence="1">
    <location>
        <begin position="1"/>
        <end position="38"/>
    </location>
</feature>
<organism evidence="3 4">
    <name type="scientific">Gallibacterium genomosp. 1</name>
    <dbReference type="NCBI Taxonomy" id="155515"/>
    <lineage>
        <taxon>Bacteria</taxon>
        <taxon>Pseudomonadati</taxon>
        <taxon>Pseudomonadota</taxon>
        <taxon>Gammaproteobacteria</taxon>
        <taxon>Pasteurellales</taxon>
        <taxon>Pasteurellaceae</taxon>
        <taxon>Gallibacterium</taxon>
    </lineage>
</organism>
<dbReference type="InterPro" id="IPR036709">
    <property type="entry name" value="Autotransporte_beta_dom_sf"/>
</dbReference>
<sequence>QERLAKERAEQERLAQERAEQERLAKERAEQERLAKEQAEQERLAKKQAANISSTANMMLSEFAAQVNINLQFARLLNQQLATKNNKTTIWTNFAQQKTRHFSDNYRAYQQNLNINEIGIQSLINDKGQSVGAIFSNAYATNYLSDNATSTTKVNQVTLYLKQQLTPKSFVTMDISYGRSHNELKLKKQNEHFHRQMYSIGLGFGQSFSLFGIELQTLLGMRNYHYNNVSYQFNGININTKDLNLLNYYSELTIAKMWRTEDIEFKPLISLHYDNFAQRELNDKMNIDNISLKQDFGESVYYETGIDINFYQKWQISSRLGVGKGNNSRKAKNAEIKLSYLF</sequence>
<dbReference type="InterPro" id="IPR005546">
    <property type="entry name" value="Autotransporte_beta"/>
</dbReference>
<dbReference type="Proteomes" id="UP000030539">
    <property type="component" value="Unassembled WGS sequence"/>
</dbReference>
<evidence type="ECO:0000313" key="3">
    <source>
        <dbReference type="EMBL" id="KGQ37679.1"/>
    </source>
</evidence>
<reference evidence="3 4" key="1">
    <citation type="submission" date="2014-08" db="EMBL/GenBank/DDBJ databases">
        <title>Chaperone-usher fimbriae in a diverse selection of Gallibacterium genomes.</title>
        <authorList>
            <person name="Kudirkiene E."/>
            <person name="Bager R.J."/>
            <person name="Johnson T.J."/>
            <person name="Bojesen A.M."/>
        </authorList>
    </citation>
    <scope>NUCLEOTIDE SEQUENCE [LARGE SCALE GENOMIC DNA]</scope>
    <source>
        <strain evidence="3 4">CCM5974</strain>
    </source>
</reference>
<evidence type="ECO:0000313" key="4">
    <source>
        <dbReference type="Proteomes" id="UP000030539"/>
    </source>
</evidence>
<dbReference type="eggNOG" id="COG3468">
    <property type="taxonomic scope" value="Bacteria"/>
</dbReference>
<dbReference type="RefSeq" id="WP_039172610.1">
    <property type="nucleotide sequence ID" value="NZ_JPXX01000014.1"/>
</dbReference>
<dbReference type="EMBL" id="JPXX01000014">
    <property type="protein sequence ID" value="KGQ37679.1"/>
    <property type="molecule type" value="Genomic_DNA"/>
</dbReference>
<evidence type="ECO:0000259" key="2">
    <source>
        <dbReference type="Pfam" id="PF03797"/>
    </source>
</evidence>
<feature type="domain" description="Autotransporter" evidence="2">
    <location>
        <begin position="91"/>
        <end position="274"/>
    </location>
</feature>
<dbReference type="Pfam" id="PF03797">
    <property type="entry name" value="Autotransporter"/>
    <property type="match status" value="1"/>
</dbReference>
<dbReference type="SUPFAM" id="SSF103515">
    <property type="entry name" value="Autotransporter"/>
    <property type="match status" value="1"/>
</dbReference>
<dbReference type="AlphaFoldDB" id="A0A0A2YK46"/>
<feature type="non-terminal residue" evidence="3">
    <location>
        <position position="1"/>
    </location>
</feature>
<name>A0A0A2YK46_9PAST</name>
<gene>
    <name evidence="3" type="ORF">JP36_05140</name>
</gene>
<dbReference type="STRING" id="155515.JP36_05140"/>